<comment type="caution">
    <text evidence="1">The sequence shown here is derived from an EMBL/GenBank/DDBJ whole genome shotgun (WGS) entry which is preliminary data.</text>
</comment>
<evidence type="ECO:0000313" key="2">
    <source>
        <dbReference type="Proteomes" id="UP000242219"/>
    </source>
</evidence>
<accession>A0A1V6LYN8</accession>
<protein>
    <recommendedName>
        <fullName evidence="3">Methyltransferase domain-containing protein</fullName>
    </recommendedName>
</protein>
<dbReference type="AlphaFoldDB" id="A0A1V6LYN8"/>
<gene>
    <name evidence="1" type="ORF">BIY37_09835</name>
</gene>
<sequence length="245" mass="29266">MFNRTKRTRNADKLKLDKLHLIDLVCQNYHVKSLADLGGIWGVNGGYTFYALKKHGIKRAFLVDTDVTEEVRLKAKRFPVLTIINENFGMKDIARRIGKVDAIILFDVLLHQVDPDWDTVLEMYAPFTDIFIIYNQQFIGSDKTVRLFDLGYEGFFQNVPRAKDDPLYKEVFEKMYEMHPQHNRIWRDIHNIWQWGIVDDCLFAKMKELGFRLEYYRNFGQFYHLHNFENHAFVFKKTEGHYREL</sequence>
<proteinExistence type="predicted"/>
<name>A0A1V6LYN8_9BACT</name>
<evidence type="ECO:0008006" key="3">
    <source>
        <dbReference type="Google" id="ProtNLM"/>
    </source>
</evidence>
<evidence type="ECO:0000313" key="1">
    <source>
        <dbReference type="EMBL" id="OQD45217.1"/>
    </source>
</evidence>
<organism evidence="1 2">
    <name type="scientific">Candidatus Brocadia sapporoensis</name>
    <dbReference type="NCBI Taxonomy" id="392547"/>
    <lineage>
        <taxon>Bacteria</taxon>
        <taxon>Pseudomonadati</taxon>
        <taxon>Planctomycetota</taxon>
        <taxon>Candidatus Brocadiia</taxon>
        <taxon>Candidatus Brocadiales</taxon>
        <taxon>Candidatus Brocadiaceae</taxon>
        <taxon>Candidatus Brocadia</taxon>
    </lineage>
</organism>
<dbReference type="EMBL" id="MJUW02000101">
    <property type="protein sequence ID" value="OQD45217.1"/>
    <property type="molecule type" value="Genomic_DNA"/>
</dbReference>
<keyword evidence="2" id="KW-1185">Reference proteome</keyword>
<reference evidence="1 2" key="1">
    <citation type="journal article" date="2016" name="Genome Announc.">
        <title>Draft Genome Sequence of the Anaerobic Ammonium-Oxidizing Bacterium 'Candidatus Brocadia sp. 40'.</title>
        <authorList>
            <person name="Ali M."/>
            <person name="Haroon M.F."/>
            <person name="Narita Y."/>
            <person name="Zhang L."/>
            <person name="Rangel Shaw D."/>
            <person name="Okabe S."/>
            <person name="Saikaly P.E."/>
        </authorList>
    </citation>
    <scope>NUCLEOTIDE SEQUENCE [LARGE SCALE GENOMIC DNA]</scope>
    <source>
        <strain evidence="1 2">40</strain>
    </source>
</reference>
<dbReference type="Proteomes" id="UP000242219">
    <property type="component" value="Unassembled WGS sequence"/>
</dbReference>